<feature type="domain" description="4Fe-4S ferredoxin-type" evidence="5">
    <location>
        <begin position="104"/>
        <end position="133"/>
    </location>
</feature>
<dbReference type="AlphaFoldDB" id="A0A401HS23"/>
<dbReference type="Proteomes" id="UP000290527">
    <property type="component" value="Unassembled WGS sequence"/>
</dbReference>
<dbReference type="CDD" id="cd10549">
    <property type="entry name" value="MtMvhB_like"/>
    <property type="match status" value="1"/>
</dbReference>
<gene>
    <name evidence="6" type="ORF">MHHB_P1232</name>
</gene>
<feature type="domain" description="4Fe-4S ferredoxin-type" evidence="5">
    <location>
        <begin position="58"/>
        <end position="86"/>
    </location>
</feature>
<dbReference type="EMBL" id="BFAX01000005">
    <property type="protein sequence ID" value="GBF37002.1"/>
    <property type="molecule type" value="Genomic_DNA"/>
</dbReference>
<dbReference type="InterPro" id="IPR050572">
    <property type="entry name" value="Fe-S_Ferredoxin"/>
</dbReference>
<keyword evidence="7" id="KW-1185">Reference proteome</keyword>
<accession>A0A401HS23</accession>
<evidence type="ECO:0000259" key="5">
    <source>
        <dbReference type="PROSITE" id="PS51379"/>
    </source>
</evidence>
<keyword evidence="3" id="KW-0408">Iron</keyword>
<evidence type="ECO:0000256" key="4">
    <source>
        <dbReference type="ARBA" id="ARBA00023014"/>
    </source>
</evidence>
<dbReference type="SUPFAM" id="SSF54862">
    <property type="entry name" value="4Fe-4S ferredoxins"/>
    <property type="match status" value="2"/>
</dbReference>
<keyword evidence="4" id="KW-0411">Iron-sulfur</keyword>
<comment type="caution">
    <text evidence="6">The sequence shown here is derived from an EMBL/GenBank/DDBJ whole genome shotgun (WGS) entry which is preliminary data.</text>
</comment>
<reference evidence="6 7" key="1">
    <citation type="journal article" date="2019" name="Int. J. Syst. Evol. Microbiol.">
        <title>Methanofervidicoccus abyssi gen. nov., sp. nov., a hydrogenotrophic methanogen, isolated from a hydrothermal vent chimney in the Mid-Cayman Spreading Center, the Caribbean Sea.</title>
        <authorList>
            <person name="Sakai S."/>
            <person name="Takaki Y."/>
            <person name="Miyazaki M."/>
            <person name="Ogawara M."/>
            <person name="Yanagawa K."/>
            <person name="Miyazaki J."/>
            <person name="Takai K."/>
        </authorList>
    </citation>
    <scope>NUCLEOTIDE SEQUENCE [LARGE SCALE GENOMIC DNA]</scope>
    <source>
        <strain evidence="6 7">HHB</strain>
    </source>
</reference>
<organism evidence="6 7">
    <name type="scientific">Methanofervidicoccus abyssi</name>
    <dbReference type="NCBI Taxonomy" id="2082189"/>
    <lineage>
        <taxon>Archaea</taxon>
        <taxon>Methanobacteriati</taxon>
        <taxon>Methanobacteriota</taxon>
        <taxon>Methanomada group</taxon>
        <taxon>Methanococci</taxon>
        <taxon>Methanococcales</taxon>
        <taxon>Methanofervidicoccus</taxon>
    </lineage>
</organism>
<dbReference type="PROSITE" id="PS51379">
    <property type="entry name" value="4FE4S_FER_2"/>
    <property type="match status" value="4"/>
</dbReference>
<keyword evidence="2" id="KW-0479">Metal-binding</keyword>
<keyword evidence="1" id="KW-0004">4Fe-4S</keyword>
<dbReference type="InterPro" id="IPR017900">
    <property type="entry name" value="4Fe4S_Fe_S_CS"/>
</dbReference>
<dbReference type="GO" id="GO:0051539">
    <property type="term" value="F:4 iron, 4 sulfur cluster binding"/>
    <property type="evidence" value="ECO:0007669"/>
    <property type="project" value="UniProtKB-KW"/>
</dbReference>
<feature type="domain" description="4Fe-4S ferredoxin-type" evidence="5">
    <location>
        <begin position="28"/>
        <end position="57"/>
    </location>
</feature>
<dbReference type="PROSITE" id="PS00198">
    <property type="entry name" value="4FE4S_FER_1"/>
    <property type="match status" value="3"/>
</dbReference>
<dbReference type="PANTHER" id="PTHR43687:SF1">
    <property type="entry name" value="FERREDOXIN III"/>
    <property type="match status" value="1"/>
</dbReference>
<evidence type="ECO:0000313" key="6">
    <source>
        <dbReference type="EMBL" id="GBF37002.1"/>
    </source>
</evidence>
<protein>
    <submittedName>
        <fullName evidence="6">Energy-converting hydrogenase A subunit Q</fullName>
    </submittedName>
</protein>
<dbReference type="GO" id="GO:0046872">
    <property type="term" value="F:metal ion binding"/>
    <property type="evidence" value="ECO:0007669"/>
    <property type="project" value="UniProtKB-KW"/>
</dbReference>
<name>A0A401HS23_9EURY</name>
<feature type="domain" description="4Fe-4S ferredoxin-type" evidence="5">
    <location>
        <begin position="134"/>
        <end position="162"/>
    </location>
</feature>
<sequence length="162" mass="18280">MIPVKDIIRKYFEEDSVEISLENKVMRKSIVIDPKKCISCGICVEVCPLKVIRPKTPHPKIDVKRCVFCDHCVEACPVGAVEIIYLVGKVINNYLLIYRVSRNKKLVYNPKRCIMCLVCKKNCPFGVIDVGDGEIKFDMNKCTLCGHCGYLCPCDAIGFEGE</sequence>
<evidence type="ECO:0000256" key="1">
    <source>
        <dbReference type="ARBA" id="ARBA00022485"/>
    </source>
</evidence>
<evidence type="ECO:0000256" key="3">
    <source>
        <dbReference type="ARBA" id="ARBA00023004"/>
    </source>
</evidence>
<dbReference type="Pfam" id="PF13237">
    <property type="entry name" value="Fer4_10"/>
    <property type="match status" value="2"/>
</dbReference>
<dbReference type="PANTHER" id="PTHR43687">
    <property type="entry name" value="ADENYLYLSULFATE REDUCTASE, BETA SUBUNIT"/>
    <property type="match status" value="1"/>
</dbReference>
<dbReference type="Gene3D" id="3.30.70.20">
    <property type="match status" value="2"/>
</dbReference>
<dbReference type="Gene3D" id="3.30.70.3270">
    <property type="match status" value="1"/>
</dbReference>
<dbReference type="InterPro" id="IPR017896">
    <property type="entry name" value="4Fe4S_Fe-S-bd"/>
</dbReference>
<proteinExistence type="predicted"/>
<dbReference type="GO" id="GO:0016491">
    <property type="term" value="F:oxidoreductase activity"/>
    <property type="evidence" value="ECO:0007669"/>
    <property type="project" value="UniProtKB-ARBA"/>
</dbReference>
<evidence type="ECO:0000256" key="2">
    <source>
        <dbReference type="ARBA" id="ARBA00022723"/>
    </source>
</evidence>
<evidence type="ECO:0000313" key="7">
    <source>
        <dbReference type="Proteomes" id="UP000290527"/>
    </source>
</evidence>